<proteinExistence type="predicted"/>
<dbReference type="PANTHER" id="PTHR35525">
    <property type="entry name" value="BLL6575 PROTEIN"/>
    <property type="match status" value="1"/>
</dbReference>
<dbReference type="Proteomes" id="UP000468735">
    <property type="component" value="Unassembled WGS sequence"/>
</dbReference>
<keyword evidence="3" id="KW-1185">Reference proteome</keyword>
<dbReference type="OrthoDB" id="3211108at2"/>
<gene>
    <name evidence="2" type="ORF">F8566_39460</name>
</gene>
<name>A0A6H9YIE3_9ACTN</name>
<reference evidence="2 3" key="1">
    <citation type="submission" date="2019-09" db="EMBL/GenBank/DDBJ databases">
        <title>Actinomadura physcomitrii sp. nov., a novel actinomycete isolated from moss [Physcomitrium sphaericum (Ludw) Fuernr].</title>
        <authorList>
            <person name="Zhuang X."/>
            <person name="Liu C."/>
        </authorList>
    </citation>
    <scope>NUCLEOTIDE SEQUENCE [LARGE SCALE GENOMIC DNA]</scope>
    <source>
        <strain evidence="2 3">HMC1</strain>
    </source>
</reference>
<evidence type="ECO:0000259" key="1">
    <source>
        <dbReference type="Pfam" id="PF11706"/>
    </source>
</evidence>
<dbReference type="EMBL" id="WBMT01000023">
    <property type="protein sequence ID" value="KAB2342226.1"/>
    <property type="molecule type" value="Genomic_DNA"/>
</dbReference>
<accession>A0A6H9YIE3</accession>
<dbReference type="InterPro" id="IPR010852">
    <property type="entry name" value="ABATE"/>
</dbReference>
<dbReference type="InterPro" id="IPR023286">
    <property type="entry name" value="ABATE_dom_sf"/>
</dbReference>
<dbReference type="InterPro" id="IPR021005">
    <property type="entry name" value="Znf_CGNR"/>
</dbReference>
<dbReference type="Pfam" id="PF07336">
    <property type="entry name" value="ABATE"/>
    <property type="match status" value="1"/>
</dbReference>
<dbReference type="AlphaFoldDB" id="A0A6H9YIE3"/>
<organism evidence="2 3">
    <name type="scientific">Actinomadura rudentiformis</name>
    <dbReference type="NCBI Taxonomy" id="359158"/>
    <lineage>
        <taxon>Bacteria</taxon>
        <taxon>Bacillati</taxon>
        <taxon>Actinomycetota</taxon>
        <taxon>Actinomycetes</taxon>
        <taxon>Streptosporangiales</taxon>
        <taxon>Thermomonosporaceae</taxon>
        <taxon>Actinomadura</taxon>
    </lineage>
</organism>
<evidence type="ECO:0000313" key="2">
    <source>
        <dbReference type="EMBL" id="KAB2342226.1"/>
    </source>
</evidence>
<feature type="domain" description="Zinc finger CGNR" evidence="1">
    <location>
        <begin position="149"/>
        <end position="188"/>
    </location>
</feature>
<comment type="caution">
    <text evidence="2">The sequence shown here is derived from an EMBL/GenBank/DDBJ whole genome shotgun (WGS) entry which is preliminary data.</text>
</comment>
<dbReference type="PANTHER" id="PTHR35525:SF3">
    <property type="entry name" value="BLL6575 PROTEIN"/>
    <property type="match status" value="1"/>
</dbReference>
<dbReference type="SUPFAM" id="SSF160904">
    <property type="entry name" value="Jann2411-like"/>
    <property type="match status" value="1"/>
</dbReference>
<dbReference type="Gene3D" id="1.10.3300.10">
    <property type="entry name" value="Jann2411-like domain"/>
    <property type="match status" value="1"/>
</dbReference>
<protein>
    <recommendedName>
        <fullName evidence="1">Zinc finger CGNR domain-containing protein</fullName>
    </recommendedName>
</protein>
<sequence>MEETAAPALGEPLGIEFCNTRYASRGDVREGLAGAGPLAGWLRAHAAAFDDGLAEAAVRDLAEIDLGRFVALRDAIRALARQAVHGGDPLPEPLAVVNAAAAAAPRWPYLALTPPMVAEETAAPPVDAVLAAIARSAIEILGGPQRADLRACGGPGCVLFFVKHHPRREWCSSGCGNRARVSRHYERHRTTRSS</sequence>
<evidence type="ECO:0000313" key="3">
    <source>
        <dbReference type="Proteomes" id="UP000468735"/>
    </source>
</evidence>
<dbReference type="Pfam" id="PF11706">
    <property type="entry name" value="zf-CGNR"/>
    <property type="match status" value="1"/>
</dbReference>